<dbReference type="AlphaFoldDB" id="A0A6G8F2Q6"/>
<dbReference type="Pfam" id="PF04965">
    <property type="entry name" value="GPW_gp25"/>
    <property type="match status" value="1"/>
</dbReference>
<evidence type="ECO:0000313" key="2">
    <source>
        <dbReference type="EMBL" id="QIM10448.1"/>
    </source>
</evidence>
<accession>A0A6G8F2Q6</accession>
<dbReference type="InterPro" id="IPR007048">
    <property type="entry name" value="IraD/Gp25-like"/>
</dbReference>
<sequence length="114" mass="13011">MRGMDDRTGKHNDGFEYLKQRIRDILSTPLGSRVMRRNYGSELFKRIDNPTNGELIANIYSDCVTALYNFEPEFEIVSVTVVSINRGRIILDLEGQFLSNGEVVKLDNIEIKGI</sequence>
<name>A0A6G8F2Q6_9PROT</name>
<proteinExistence type="predicted"/>
<gene>
    <name evidence="2" type="ORF">PlAlph_3400</name>
</gene>
<dbReference type="EMBL" id="MN990730">
    <property type="protein sequence ID" value="QIM10448.1"/>
    <property type="molecule type" value="Genomic_DNA"/>
</dbReference>
<reference evidence="2" key="1">
    <citation type="journal article" date="2020" name="J. ISSAAS">
        <title>Lactobacilli and other gastrointestinal microbiota of Peromyscus leucopus, reservoir host for agents of Lyme disease and other zoonoses in North America.</title>
        <authorList>
            <person name="Milovic A."/>
            <person name="Bassam K."/>
            <person name="Shao H."/>
            <person name="Chatzistamou I."/>
            <person name="Tufts D.M."/>
            <person name="Diuk-Wasser M."/>
            <person name="Barbour A.G."/>
        </authorList>
    </citation>
    <scope>NUCLEOTIDE SEQUENCE</scope>
    <source>
        <strain evidence="2">LL90</strain>
    </source>
</reference>
<dbReference type="Gene3D" id="3.10.450.40">
    <property type="match status" value="1"/>
</dbReference>
<organism evidence="2">
    <name type="scientific">uncultured Alphaproteobacteria bacterium</name>
    <dbReference type="NCBI Taxonomy" id="91750"/>
    <lineage>
        <taxon>Bacteria</taxon>
        <taxon>Pseudomonadati</taxon>
        <taxon>Pseudomonadota</taxon>
        <taxon>Alphaproteobacteria</taxon>
        <taxon>environmental samples</taxon>
    </lineage>
</organism>
<protein>
    <submittedName>
        <fullName evidence="2">Bacteriophage baseplate assembly protein W</fullName>
    </submittedName>
</protein>
<dbReference type="SUPFAM" id="SSF160719">
    <property type="entry name" value="gpW/gp25-like"/>
    <property type="match status" value="1"/>
</dbReference>
<feature type="domain" description="IraD/Gp25-like" evidence="1">
    <location>
        <begin position="16"/>
        <end position="97"/>
    </location>
</feature>
<evidence type="ECO:0000259" key="1">
    <source>
        <dbReference type="Pfam" id="PF04965"/>
    </source>
</evidence>